<dbReference type="AlphaFoldDB" id="A0AAD7SFR3"/>
<reference evidence="1" key="1">
    <citation type="journal article" date="2023" name="Science">
        <title>Genome structures resolve the early diversification of teleost fishes.</title>
        <authorList>
            <person name="Parey E."/>
            <person name="Louis A."/>
            <person name="Montfort J."/>
            <person name="Bouchez O."/>
            <person name="Roques C."/>
            <person name="Iampietro C."/>
            <person name="Lluch J."/>
            <person name="Castinel A."/>
            <person name="Donnadieu C."/>
            <person name="Desvignes T."/>
            <person name="Floi Bucao C."/>
            <person name="Jouanno E."/>
            <person name="Wen M."/>
            <person name="Mejri S."/>
            <person name="Dirks R."/>
            <person name="Jansen H."/>
            <person name="Henkel C."/>
            <person name="Chen W.J."/>
            <person name="Zahm M."/>
            <person name="Cabau C."/>
            <person name="Klopp C."/>
            <person name="Thompson A.W."/>
            <person name="Robinson-Rechavi M."/>
            <person name="Braasch I."/>
            <person name="Lecointre G."/>
            <person name="Bobe J."/>
            <person name="Postlethwait J.H."/>
            <person name="Berthelot C."/>
            <person name="Roest Crollius H."/>
            <person name="Guiguen Y."/>
        </authorList>
    </citation>
    <scope>NUCLEOTIDE SEQUENCE</scope>
    <source>
        <strain evidence="1">NC1722</strain>
    </source>
</reference>
<proteinExistence type="predicted"/>
<organism evidence="1 2">
    <name type="scientific">Aldrovandia affinis</name>
    <dbReference type="NCBI Taxonomy" id="143900"/>
    <lineage>
        <taxon>Eukaryota</taxon>
        <taxon>Metazoa</taxon>
        <taxon>Chordata</taxon>
        <taxon>Craniata</taxon>
        <taxon>Vertebrata</taxon>
        <taxon>Euteleostomi</taxon>
        <taxon>Actinopterygii</taxon>
        <taxon>Neopterygii</taxon>
        <taxon>Teleostei</taxon>
        <taxon>Notacanthiformes</taxon>
        <taxon>Halosauridae</taxon>
        <taxon>Aldrovandia</taxon>
    </lineage>
</organism>
<evidence type="ECO:0000313" key="2">
    <source>
        <dbReference type="Proteomes" id="UP001221898"/>
    </source>
</evidence>
<evidence type="ECO:0000313" key="1">
    <source>
        <dbReference type="EMBL" id="KAJ8401482.1"/>
    </source>
</evidence>
<gene>
    <name evidence="1" type="ORF">AAFF_G00384010</name>
</gene>
<dbReference type="EMBL" id="JAINUG010000070">
    <property type="protein sequence ID" value="KAJ8401482.1"/>
    <property type="molecule type" value="Genomic_DNA"/>
</dbReference>
<name>A0AAD7SFR3_9TELE</name>
<protein>
    <submittedName>
        <fullName evidence="1">Uncharacterized protein</fullName>
    </submittedName>
</protein>
<comment type="caution">
    <text evidence="1">The sequence shown here is derived from an EMBL/GenBank/DDBJ whole genome shotgun (WGS) entry which is preliminary data.</text>
</comment>
<accession>A0AAD7SFR3</accession>
<sequence length="105" mass="11754">MTLARPNLRSELHGVPHHQRFLIVTYNLHSRLTDGTCWHASCLSKVQAPPGPGLSVPNAAVLPATQFDAPSPSCPARSQWLLLPRPVRTHTRPEYLHDFVTEYHS</sequence>
<dbReference type="Proteomes" id="UP001221898">
    <property type="component" value="Unassembled WGS sequence"/>
</dbReference>
<keyword evidence="2" id="KW-1185">Reference proteome</keyword>